<proteinExistence type="predicted"/>
<dbReference type="InterPro" id="IPR011006">
    <property type="entry name" value="CheY-like_superfamily"/>
</dbReference>
<evidence type="ECO:0000259" key="3">
    <source>
        <dbReference type="PROSITE" id="PS50110"/>
    </source>
</evidence>
<evidence type="ECO:0000313" key="4">
    <source>
        <dbReference type="EMBL" id="MBE9398071.1"/>
    </source>
</evidence>
<feature type="domain" description="Response regulatory" evidence="3">
    <location>
        <begin position="5"/>
        <end position="123"/>
    </location>
</feature>
<dbReference type="RefSeq" id="WP_193953708.1">
    <property type="nucleotide sequence ID" value="NZ_JADEYS010000012.1"/>
</dbReference>
<evidence type="ECO:0000256" key="1">
    <source>
        <dbReference type="ARBA" id="ARBA00022553"/>
    </source>
</evidence>
<comment type="caution">
    <text evidence="4">The sequence shown here is derived from an EMBL/GenBank/DDBJ whole genome shotgun (WGS) entry which is preliminary data.</text>
</comment>
<evidence type="ECO:0000256" key="2">
    <source>
        <dbReference type="PROSITE-ProRule" id="PRU00169"/>
    </source>
</evidence>
<dbReference type="Proteomes" id="UP000640333">
    <property type="component" value="Unassembled WGS sequence"/>
</dbReference>
<dbReference type="InterPro" id="IPR001789">
    <property type="entry name" value="Sig_transdc_resp-reg_receiver"/>
</dbReference>
<dbReference type="Gene3D" id="3.40.50.2300">
    <property type="match status" value="1"/>
</dbReference>
<keyword evidence="1 2" id="KW-0597">Phosphoprotein</keyword>
<dbReference type="PANTHER" id="PTHR44591">
    <property type="entry name" value="STRESS RESPONSE REGULATOR PROTEIN 1"/>
    <property type="match status" value="1"/>
</dbReference>
<feature type="modified residue" description="4-aspartylphosphate" evidence="2">
    <location>
        <position position="56"/>
    </location>
</feature>
<dbReference type="EMBL" id="JADEYS010000012">
    <property type="protein sequence ID" value="MBE9398071.1"/>
    <property type="molecule type" value="Genomic_DNA"/>
</dbReference>
<dbReference type="AlphaFoldDB" id="A0A8J7KAK0"/>
<protein>
    <submittedName>
        <fullName evidence="4">Response regulator</fullName>
    </submittedName>
</protein>
<dbReference type="SMART" id="SM00448">
    <property type="entry name" value="REC"/>
    <property type="match status" value="1"/>
</dbReference>
<dbReference type="SUPFAM" id="SSF52172">
    <property type="entry name" value="CheY-like"/>
    <property type="match status" value="1"/>
</dbReference>
<gene>
    <name evidence="4" type="ORF">IOQ59_12455</name>
</gene>
<name>A0A8J7KAK0_9GAMM</name>
<dbReference type="PROSITE" id="PS50110">
    <property type="entry name" value="RESPONSE_REGULATORY"/>
    <property type="match status" value="1"/>
</dbReference>
<dbReference type="PANTHER" id="PTHR44591:SF3">
    <property type="entry name" value="RESPONSE REGULATORY DOMAIN-CONTAINING PROTEIN"/>
    <property type="match status" value="1"/>
</dbReference>
<accession>A0A8J7KAK0</accession>
<dbReference type="GO" id="GO:0000160">
    <property type="term" value="P:phosphorelay signal transduction system"/>
    <property type="evidence" value="ECO:0007669"/>
    <property type="project" value="InterPro"/>
</dbReference>
<dbReference type="InterPro" id="IPR050595">
    <property type="entry name" value="Bact_response_regulator"/>
</dbReference>
<organism evidence="4 5">
    <name type="scientific">Pontibacterium sinense</name>
    <dbReference type="NCBI Taxonomy" id="2781979"/>
    <lineage>
        <taxon>Bacteria</taxon>
        <taxon>Pseudomonadati</taxon>
        <taxon>Pseudomonadota</taxon>
        <taxon>Gammaproteobacteria</taxon>
        <taxon>Oceanospirillales</taxon>
        <taxon>Oceanospirillaceae</taxon>
        <taxon>Pontibacterium</taxon>
    </lineage>
</organism>
<evidence type="ECO:0000313" key="5">
    <source>
        <dbReference type="Proteomes" id="UP000640333"/>
    </source>
</evidence>
<keyword evidence="5" id="KW-1185">Reference proteome</keyword>
<dbReference type="Pfam" id="PF00072">
    <property type="entry name" value="Response_reg"/>
    <property type="match status" value="1"/>
</dbReference>
<reference evidence="4" key="1">
    <citation type="submission" date="2020-10" db="EMBL/GenBank/DDBJ databases">
        <title>Bacterium isolated from coastal waters sediment.</title>
        <authorList>
            <person name="Chen R.-J."/>
            <person name="Lu D.-C."/>
            <person name="Zhu K.-L."/>
            <person name="Du Z.-J."/>
        </authorList>
    </citation>
    <scope>NUCLEOTIDE SEQUENCE</scope>
    <source>
        <strain evidence="4">N1Y112</strain>
    </source>
</reference>
<sequence length="259" mass="28774">MTGLKVLIVDDARFIRDLVSKIVSSGFPNSEVKAAEDGEAGRKMMMQHQFDIILCDWEMPGLSGLEVLQWARQQPNYQKVPFLMVTSRGERDYVLQAVQSGVNDYIGKPFEPSHLIDKIKTWLAKGGETSSVARRRAAEMLAAEQKTQKPAPKKPKGLAQLRLGGGVHRCAVKDLTLQQVRVAVKREDVIPAMLEATVVDIEQADGSTVQLNGFVRAVEAHEPKVDTAFLNVDVLFVDNDPEKMALLSRYIERMNKSTG</sequence>